<dbReference type="CDD" id="cd04301">
    <property type="entry name" value="NAT_SF"/>
    <property type="match status" value="1"/>
</dbReference>
<evidence type="ECO:0000256" key="2">
    <source>
        <dbReference type="ARBA" id="ARBA00023315"/>
    </source>
</evidence>
<dbReference type="InterPro" id="IPR016181">
    <property type="entry name" value="Acyl_CoA_acyltransferase"/>
</dbReference>
<reference evidence="4 5" key="1">
    <citation type="submission" date="2021-01" db="EMBL/GenBank/DDBJ databases">
        <title>WGS of actinomycetes isolated from Thailand.</title>
        <authorList>
            <person name="Thawai C."/>
        </authorList>
    </citation>
    <scope>NUCLEOTIDE SEQUENCE [LARGE SCALE GENOMIC DNA]</scope>
    <source>
        <strain evidence="4 5">CA1R205</strain>
    </source>
</reference>
<evidence type="ECO:0000259" key="3">
    <source>
        <dbReference type="PROSITE" id="PS51186"/>
    </source>
</evidence>
<dbReference type="InterPro" id="IPR000182">
    <property type="entry name" value="GNAT_dom"/>
</dbReference>
<keyword evidence="1" id="KW-0808">Transferase</keyword>
<keyword evidence="5" id="KW-1185">Reference proteome</keyword>
<dbReference type="Proteomes" id="UP000634229">
    <property type="component" value="Unassembled WGS sequence"/>
</dbReference>
<gene>
    <name evidence="4" type="ORF">JK363_29865</name>
</gene>
<dbReference type="InterPro" id="IPR050832">
    <property type="entry name" value="Bact_Acetyltransf"/>
</dbReference>
<evidence type="ECO:0000256" key="1">
    <source>
        <dbReference type="ARBA" id="ARBA00022679"/>
    </source>
</evidence>
<dbReference type="Gene3D" id="3.40.630.30">
    <property type="match status" value="1"/>
</dbReference>
<name>A0ABS1NLB9_9ACTN</name>
<dbReference type="EMBL" id="JAERRF010000022">
    <property type="protein sequence ID" value="MBL1100798.1"/>
    <property type="molecule type" value="Genomic_DNA"/>
</dbReference>
<evidence type="ECO:0000313" key="4">
    <source>
        <dbReference type="EMBL" id="MBL1100798.1"/>
    </source>
</evidence>
<accession>A0ABS1NLB9</accession>
<feature type="domain" description="N-acetyltransferase" evidence="3">
    <location>
        <begin position="4"/>
        <end position="174"/>
    </location>
</feature>
<dbReference type="Pfam" id="PF00583">
    <property type="entry name" value="Acetyltransf_1"/>
    <property type="match status" value="1"/>
</dbReference>
<protein>
    <submittedName>
        <fullName evidence="4">GNAT family N-acetyltransferase</fullName>
    </submittedName>
</protein>
<dbReference type="PANTHER" id="PTHR43877">
    <property type="entry name" value="AMINOALKYLPHOSPHONATE N-ACETYLTRANSFERASE-RELATED-RELATED"/>
    <property type="match status" value="1"/>
</dbReference>
<keyword evidence="2" id="KW-0012">Acyltransferase</keyword>
<sequence>MNGVRVREMTEADIDAVAAVRVRGWQEAYAGLMPQSYLNGMSVQEDAERRREFFSRGVGDVVNLVAEANGGEVVGWCCFGPYRDGDAPTGDAELYALYVRPAQVGTGVGRALLGESLDRVGERGFPRLRLWVLRDNARARRFYERAGFAPDGGTESYEVDGVSVPEVRYALRLDPAAG</sequence>
<evidence type="ECO:0000313" key="5">
    <source>
        <dbReference type="Proteomes" id="UP000634229"/>
    </source>
</evidence>
<dbReference type="PROSITE" id="PS51186">
    <property type="entry name" value="GNAT"/>
    <property type="match status" value="1"/>
</dbReference>
<dbReference type="RefSeq" id="WP_201879646.1">
    <property type="nucleotide sequence ID" value="NZ_JAERRF010000022.1"/>
</dbReference>
<comment type="caution">
    <text evidence="4">The sequence shown here is derived from an EMBL/GenBank/DDBJ whole genome shotgun (WGS) entry which is preliminary data.</text>
</comment>
<proteinExistence type="predicted"/>
<organism evidence="4 5">
    <name type="scientific">Streptomyces coffeae</name>
    <dbReference type="NCBI Taxonomy" id="621382"/>
    <lineage>
        <taxon>Bacteria</taxon>
        <taxon>Bacillati</taxon>
        <taxon>Actinomycetota</taxon>
        <taxon>Actinomycetes</taxon>
        <taxon>Kitasatosporales</taxon>
        <taxon>Streptomycetaceae</taxon>
        <taxon>Streptomyces</taxon>
    </lineage>
</organism>
<dbReference type="SUPFAM" id="SSF55729">
    <property type="entry name" value="Acyl-CoA N-acyltransferases (Nat)"/>
    <property type="match status" value="1"/>
</dbReference>